<keyword evidence="5" id="KW-1185">Reference proteome</keyword>
<accession>A0A934KLV4</accession>
<dbReference type="InterPro" id="IPR026444">
    <property type="entry name" value="Secre_tail"/>
</dbReference>
<dbReference type="RefSeq" id="WP_199600794.1">
    <property type="nucleotide sequence ID" value="NZ_JAEHJZ010000034.1"/>
</dbReference>
<evidence type="ECO:0000313" key="5">
    <source>
        <dbReference type="Proteomes" id="UP000662373"/>
    </source>
</evidence>
<gene>
    <name evidence="4" type="ORF">JEM65_14250</name>
</gene>
<organism evidence="4 5">
    <name type="scientific">Gelidibacter salicanalis</name>
    <dbReference type="NCBI Taxonomy" id="291193"/>
    <lineage>
        <taxon>Bacteria</taxon>
        <taxon>Pseudomonadati</taxon>
        <taxon>Bacteroidota</taxon>
        <taxon>Flavobacteriia</taxon>
        <taxon>Flavobacteriales</taxon>
        <taxon>Flavobacteriaceae</taxon>
        <taxon>Gelidibacter</taxon>
    </lineage>
</organism>
<evidence type="ECO:0000259" key="3">
    <source>
        <dbReference type="Pfam" id="PF18962"/>
    </source>
</evidence>
<feature type="domain" description="Secretion system C-terminal sorting" evidence="3">
    <location>
        <begin position="64"/>
        <end position="132"/>
    </location>
</feature>
<evidence type="ECO:0000313" key="4">
    <source>
        <dbReference type="EMBL" id="MBJ7881796.1"/>
    </source>
</evidence>
<protein>
    <submittedName>
        <fullName evidence="4">T9SS type A sorting domain-containing protein</fullName>
    </submittedName>
</protein>
<dbReference type="NCBIfam" id="TIGR04183">
    <property type="entry name" value="Por_Secre_tail"/>
    <property type="match status" value="1"/>
</dbReference>
<name>A0A934KLV4_9FLAO</name>
<feature type="chain" id="PRO_5037229259" evidence="2">
    <location>
        <begin position="20"/>
        <end position="134"/>
    </location>
</feature>
<dbReference type="EMBL" id="JAEHJZ010000034">
    <property type="protein sequence ID" value="MBJ7881796.1"/>
    <property type="molecule type" value="Genomic_DNA"/>
</dbReference>
<comment type="caution">
    <text evidence="4">The sequence shown here is derived from an EMBL/GenBank/DDBJ whole genome shotgun (WGS) entry which is preliminary data.</text>
</comment>
<reference evidence="4 5" key="1">
    <citation type="submission" date="2020-09" db="EMBL/GenBank/DDBJ databases">
        <title>Draft genome of Gelidibacter salicanalis PAMC21136.</title>
        <authorList>
            <person name="Park H."/>
        </authorList>
    </citation>
    <scope>NUCLEOTIDE SEQUENCE [LARGE SCALE GENOMIC DNA]</scope>
    <source>
        <strain evidence="4 5">PAMC21136</strain>
    </source>
</reference>
<dbReference type="Pfam" id="PF18962">
    <property type="entry name" value="Por_Secre_tail"/>
    <property type="match status" value="1"/>
</dbReference>
<evidence type="ECO:0000256" key="1">
    <source>
        <dbReference type="ARBA" id="ARBA00022729"/>
    </source>
</evidence>
<feature type="signal peptide" evidence="2">
    <location>
        <begin position="1"/>
        <end position="19"/>
    </location>
</feature>
<keyword evidence="1 2" id="KW-0732">Signal</keyword>
<dbReference type="AlphaFoldDB" id="A0A934KLV4"/>
<evidence type="ECO:0000256" key="2">
    <source>
        <dbReference type="SAM" id="SignalP"/>
    </source>
</evidence>
<dbReference type="Proteomes" id="UP000662373">
    <property type="component" value="Unassembled WGS sequence"/>
</dbReference>
<proteinExistence type="predicted"/>
<sequence length="134" mass="15014">MKKITLSLLGFLFISYSFADTKADNVMGFYNHTAVVSNGFWDTSLRTISFDQEEGDVNDFKMTPNPANSKFQLIVPKGLKNVKLEIFDVLGNKILTKALSKLSSTVDVSKWNDGVYLVKITADSGTHIKRFIKQ</sequence>